<keyword evidence="3" id="KW-1185">Reference proteome</keyword>
<evidence type="ECO:0000313" key="2">
    <source>
        <dbReference type="EMBL" id="KAL1377364.1"/>
    </source>
</evidence>
<evidence type="ECO:0000256" key="1">
    <source>
        <dbReference type="SAM" id="MobiDB-lite"/>
    </source>
</evidence>
<evidence type="ECO:0000313" key="3">
    <source>
        <dbReference type="Proteomes" id="UP001562425"/>
    </source>
</evidence>
<dbReference type="EMBL" id="JBEHCU010011027">
    <property type="protein sequence ID" value="KAL1377364.1"/>
    <property type="molecule type" value="Genomic_DNA"/>
</dbReference>
<protein>
    <submittedName>
        <fullName evidence="2">Uncharacterized protein</fullName>
    </submittedName>
</protein>
<dbReference type="AlphaFoldDB" id="A0ABD1CN53"/>
<comment type="caution">
    <text evidence="2">The sequence shown here is derived from an EMBL/GenBank/DDBJ whole genome shotgun (WGS) entry which is preliminary data.</text>
</comment>
<accession>A0ABD1CN53</accession>
<organism evidence="2 3">
    <name type="scientific">Culex pipiens pipiens</name>
    <name type="common">Northern house mosquito</name>
    <dbReference type="NCBI Taxonomy" id="38569"/>
    <lineage>
        <taxon>Eukaryota</taxon>
        <taxon>Metazoa</taxon>
        <taxon>Ecdysozoa</taxon>
        <taxon>Arthropoda</taxon>
        <taxon>Hexapoda</taxon>
        <taxon>Insecta</taxon>
        <taxon>Pterygota</taxon>
        <taxon>Neoptera</taxon>
        <taxon>Endopterygota</taxon>
        <taxon>Diptera</taxon>
        <taxon>Nematocera</taxon>
        <taxon>Culicoidea</taxon>
        <taxon>Culicidae</taxon>
        <taxon>Culicinae</taxon>
        <taxon>Culicini</taxon>
        <taxon>Culex</taxon>
        <taxon>Culex</taxon>
    </lineage>
</organism>
<feature type="compositionally biased region" description="Basic and acidic residues" evidence="1">
    <location>
        <begin position="68"/>
        <end position="79"/>
    </location>
</feature>
<feature type="region of interest" description="Disordered" evidence="1">
    <location>
        <begin position="41"/>
        <end position="79"/>
    </location>
</feature>
<gene>
    <name evidence="2" type="ORF">pipiens_016323</name>
</gene>
<sequence>MRFGDCGPIESDHVYPDKKLSVKAAGRKGANSSSRFYVELTPSRKGASEPPEDAESVLGDLFSDDPVQTDRKVDQLTKC</sequence>
<proteinExistence type="predicted"/>
<name>A0ABD1CN53_CULPP</name>
<dbReference type="Proteomes" id="UP001562425">
    <property type="component" value="Unassembled WGS sequence"/>
</dbReference>
<reference evidence="2 3" key="1">
    <citation type="submission" date="2024-05" db="EMBL/GenBank/DDBJ databases">
        <title>Culex pipiens pipiens assembly and annotation.</title>
        <authorList>
            <person name="Alout H."/>
            <person name="Durand T."/>
        </authorList>
    </citation>
    <scope>NUCLEOTIDE SEQUENCE [LARGE SCALE GENOMIC DNA]</scope>
    <source>
        <strain evidence="2">HA-2024</strain>
        <tissue evidence="2">Whole body</tissue>
    </source>
</reference>